<keyword evidence="2" id="KW-1185">Reference proteome</keyword>
<dbReference type="GO" id="GO:0042601">
    <property type="term" value="C:endospore-forming forespore"/>
    <property type="evidence" value="ECO:0007669"/>
    <property type="project" value="TreeGrafter"/>
</dbReference>
<dbReference type="Pfam" id="PF01633">
    <property type="entry name" value="Choline_kinase"/>
    <property type="match status" value="1"/>
</dbReference>
<dbReference type="PANTHER" id="PTHR39179">
    <property type="entry name" value="SPORE COAT PROTEIN I"/>
    <property type="match status" value="1"/>
</dbReference>
<organism evidence="1 2">
    <name type="scientific">Clostridium cavendishii DSM 21758</name>
    <dbReference type="NCBI Taxonomy" id="1121302"/>
    <lineage>
        <taxon>Bacteria</taxon>
        <taxon>Bacillati</taxon>
        <taxon>Bacillota</taxon>
        <taxon>Clostridia</taxon>
        <taxon>Eubacteriales</taxon>
        <taxon>Clostridiaceae</taxon>
        <taxon>Clostridium</taxon>
    </lineage>
</organism>
<protein>
    <submittedName>
        <fullName evidence="1">Spore coat protein, CotS family</fullName>
    </submittedName>
</protein>
<gene>
    <name evidence="1" type="ORF">SAMN02745163_04199</name>
</gene>
<dbReference type="RefSeq" id="WP_084109084.1">
    <property type="nucleotide sequence ID" value="NZ_FQZB01000022.1"/>
</dbReference>
<dbReference type="AlphaFoldDB" id="A0A1M6U7K7"/>
<dbReference type="NCBIfam" id="TIGR02906">
    <property type="entry name" value="spore_CotS"/>
    <property type="match status" value="1"/>
</dbReference>
<dbReference type="InterPro" id="IPR014255">
    <property type="entry name" value="Spore_coat_CotS"/>
</dbReference>
<dbReference type="Proteomes" id="UP000184310">
    <property type="component" value="Unassembled WGS sequence"/>
</dbReference>
<dbReference type="InterPro" id="IPR047175">
    <property type="entry name" value="CotS-like"/>
</dbReference>
<dbReference type="Gene3D" id="3.90.1200.10">
    <property type="match status" value="1"/>
</dbReference>
<dbReference type="SUPFAM" id="SSF56112">
    <property type="entry name" value="Protein kinase-like (PK-like)"/>
    <property type="match status" value="1"/>
</dbReference>
<evidence type="ECO:0000313" key="2">
    <source>
        <dbReference type="Proteomes" id="UP000184310"/>
    </source>
</evidence>
<accession>A0A1M6U7K7</accession>
<dbReference type="STRING" id="1121302.SAMN02745163_04199"/>
<dbReference type="Gene3D" id="3.30.200.20">
    <property type="entry name" value="Phosphorylase Kinase, domain 1"/>
    <property type="match status" value="1"/>
</dbReference>
<sequence length="348" mass="41758">MIRIKYGDKKYLCKYDLHIELFEKLGVDIIDLYPTRSVYVLTTKTGKKILKLIDYEEEKVLFINKVLNSIRKKFNNVLNINELKDGELVLRFQNERYILLDLIEGIECNLANPIDLEITSKALAKLHVSSRDFCSNEITKNEEIEYSNLFKKPFYFNNAKKDLIKMKAQVESCVYKNEFDKLFLRDIDYYKKEILECMRLIENSKYSELCLKEEAVSVCHNDLAYHNIIISNNEAYFIDFDYLSIDLKVWDLANFINKTVKRFGFDIDMCKSIIQNYNLENPISKEELENLYIFLKFPHDFYIASRDYYFKLKDWEEDVFINRFTTKIGYKEERENFLKCFKNEYLDK</sequence>
<name>A0A1M6U7K7_9CLOT</name>
<proteinExistence type="predicted"/>
<dbReference type="EMBL" id="FQZB01000022">
    <property type="protein sequence ID" value="SHK65058.1"/>
    <property type="molecule type" value="Genomic_DNA"/>
</dbReference>
<dbReference type="InterPro" id="IPR011009">
    <property type="entry name" value="Kinase-like_dom_sf"/>
</dbReference>
<reference evidence="1 2" key="1">
    <citation type="submission" date="2016-11" db="EMBL/GenBank/DDBJ databases">
        <authorList>
            <person name="Jaros S."/>
            <person name="Januszkiewicz K."/>
            <person name="Wedrychowicz H."/>
        </authorList>
    </citation>
    <scope>NUCLEOTIDE SEQUENCE [LARGE SCALE GENOMIC DNA]</scope>
    <source>
        <strain evidence="1 2">DSM 21758</strain>
    </source>
</reference>
<evidence type="ECO:0000313" key="1">
    <source>
        <dbReference type="EMBL" id="SHK65058.1"/>
    </source>
</evidence>
<dbReference type="OrthoDB" id="9771902at2"/>
<dbReference type="PANTHER" id="PTHR39179:SF1">
    <property type="entry name" value="SPORE COAT PROTEIN I"/>
    <property type="match status" value="1"/>
</dbReference>
<keyword evidence="1" id="KW-0167">Capsid protein</keyword>
<keyword evidence="1" id="KW-0946">Virion</keyword>